<comment type="caution">
    <text evidence="8">Lacks conserved residue(s) required for the propagation of feature annotation.</text>
</comment>
<evidence type="ECO:0000256" key="6">
    <source>
        <dbReference type="ARBA" id="ARBA00022989"/>
    </source>
</evidence>
<sequence length="184" mass="20193">MCQPAQASNALPITALVMRVFTLILLLASLIVLAKDTATFKNLASRSEVTLRFKHIYAYRYMLSANVAYTFLQIPFAIHHVSVGKRVINNVSLLYFDFFGEKVILSLLATGVGAGLGATNDLKENLDQLDVFTTRIGYPILSEIRSKGDNFFNMGFVSASLLLMGFLCTVVSSIISSLALSKKE</sequence>
<dbReference type="AlphaFoldDB" id="A0AAV1R3H8"/>
<dbReference type="PANTHER" id="PTHR33573">
    <property type="entry name" value="CASP-LIKE PROTEIN 4A4"/>
    <property type="match status" value="1"/>
</dbReference>
<feature type="transmembrane region" description="Helical" evidence="8">
    <location>
        <begin position="156"/>
        <end position="180"/>
    </location>
</feature>
<evidence type="ECO:0000256" key="3">
    <source>
        <dbReference type="ARBA" id="ARBA00011489"/>
    </source>
</evidence>
<evidence type="ECO:0000259" key="9">
    <source>
        <dbReference type="Pfam" id="PF04535"/>
    </source>
</evidence>
<keyword evidence="5 8" id="KW-0812">Transmembrane</keyword>
<keyword evidence="4 8" id="KW-1003">Cell membrane</keyword>
<comment type="caution">
    <text evidence="10">The sequence shown here is derived from an EMBL/GenBank/DDBJ whole genome shotgun (WGS) entry which is preliminary data.</text>
</comment>
<evidence type="ECO:0000313" key="10">
    <source>
        <dbReference type="EMBL" id="CAK7326871.1"/>
    </source>
</evidence>
<comment type="subunit">
    <text evidence="3 8">Homodimer and heterodimers.</text>
</comment>
<accession>A0AAV1R3H8</accession>
<evidence type="ECO:0000256" key="4">
    <source>
        <dbReference type="ARBA" id="ARBA00022475"/>
    </source>
</evidence>
<dbReference type="Pfam" id="PF04535">
    <property type="entry name" value="CASP_dom"/>
    <property type="match status" value="1"/>
</dbReference>
<evidence type="ECO:0000313" key="11">
    <source>
        <dbReference type="Proteomes" id="UP001314170"/>
    </source>
</evidence>
<name>A0AAV1R3H8_9ROSI</name>
<proteinExistence type="inferred from homology"/>
<evidence type="ECO:0000256" key="7">
    <source>
        <dbReference type="ARBA" id="ARBA00023136"/>
    </source>
</evidence>
<evidence type="ECO:0000256" key="2">
    <source>
        <dbReference type="ARBA" id="ARBA00007651"/>
    </source>
</evidence>
<reference evidence="10 11" key="1">
    <citation type="submission" date="2024-01" db="EMBL/GenBank/DDBJ databases">
        <authorList>
            <person name="Waweru B."/>
        </authorList>
    </citation>
    <scope>NUCLEOTIDE SEQUENCE [LARGE SCALE GENOMIC DNA]</scope>
</reference>
<evidence type="ECO:0000256" key="1">
    <source>
        <dbReference type="ARBA" id="ARBA00004651"/>
    </source>
</evidence>
<keyword evidence="7 8" id="KW-0472">Membrane</keyword>
<feature type="transmembrane region" description="Helical" evidence="8">
    <location>
        <begin position="58"/>
        <end position="81"/>
    </location>
</feature>
<protein>
    <recommendedName>
        <fullName evidence="8">CASP-like protein</fullName>
    </recommendedName>
</protein>
<gene>
    <name evidence="10" type="ORF">DCAF_LOCUS4577</name>
</gene>
<feature type="domain" description="Casparian strip membrane protein" evidence="9">
    <location>
        <begin position="10"/>
        <end position="125"/>
    </location>
</feature>
<dbReference type="PANTHER" id="PTHR33573:SF40">
    <property type="entry name" value="CASP-LIKE PROTEIN 4D2"/>
    <property type="match status" value="1"/>
</dbReference>
<comment type="similarity">
    <text evidence="2 8">Belongs to the Casparian strip membrane proteins (CASP) family.</text>
</comment>
<dbReference type="GO" id="GO:0005886">
    <property type="term" value="C:plasma membrane"/>
    <property type="evidence" value="ECO:0007669"/>
    <property type="project" value="UniProtKB-SubCell"/>
</dbReference>
<evidence type="ECO:0000256" key="5">
    <source>
        <dbReference type="ARBA" id="ARBA00022692"/>
    </source>
</evidence>
<organism evidence="10 11">
    <name type="scientific">Dovyalis caffra</name>
    <dbReference type="NCBI Taxonomy" id="77055"/>
    <lineage>
        <taxon>Eukaryota</taxon>
        <taxon>Viridiplantae</taxon>
        <taxon>Streptophyta</taxon>
        <taxon>Embryophyta</taxon>
        <taxon>Tracheophyta</taxon>
        <taxon>Spermatophyta</taxon>
        <taxon>Magnoliopsida</taxon>
        <taxon>eudicotyledons</taxon>
        <taxon>Gunneridae</taxon>
        <taxon>Pentapetalae</taxon>
        <taxon>rosids</taxon>
        <taxon>fabids</taxon>
        <taxon>Malpighiales</taxon>
        <taxon>Salicaceae</taxon>
        <taxon>Flacourtieae</taxon>
        <taxon>Dovyalis</taxon>
    </lineage>
</organism>
<comment type="subcellular location">
    <subcellularLocation>
        <location evidence="1 8">Cell membrane</location>
        <topology evidence="1 8">Multi-pass membrane protein</topology>
    </subcellularLocation>
</comment>
<dbReference type="Proteomes" id="UP001314170">
    <property type="component" value="Unassembled WGS sequence"/>
</dbReference>
<dbReference type="EMBL" id="CAWUPB010000851">
    <property type="protein sequence ID" value="CAK7326871.1"/>
    <property type="molecule type" value="Genomic_DNA"/>
</dbReference>
<feature type="transmembrane region" description="Helical" evidence="8">
    <location>
        <begin position="93"/>
        <end position="116"/>
    </location>
</feature>
<evidence type="ECO:0000256" key="8">
    <source>
        <dbReference type="RuleBase" id="RU361233"/>
    </source>
</evidence>
<keyword evidence="6 8" id="KW-1133">Transmembrane helix</keyword>
<dbReference type="InterPro" id="IPR006702">
    <property type="entry name" value="CASP_dom"/>
</dbReference>
<keyword evidence="11" id="KW-1185">Reference proteome</keyword>